<keyword evidence="3" id="KW-0378">Hydrolase</keyword>
<dbReference type="Pfam" id="PF13180">
    <property type="entry name" value="PDZ_2"/>
    <property type="match status" value="1"/>
</dbReference>
<feature type="domain" description="PDZ" evidence="4">
    <location>
        <begin position="267"/>
        <end position="372"/>
    </location>
</feature>
<protein>
    <submittedName>
        <fullName evidence="5">Serine protease, S1-C subfamily, contains C-terminal PDZ domain</fullName>
    </submittedName>
</protein>
<dbReference type="EMBL" id="FNBK01000008">
    <property type="protein sequence ID" value="SDF64951.1"/>
    <property type="molecule type" value="Genomic_DNA"/>
</dbReference>
<keyword evidence="2 5" id="KW-0645">Protease</keyword>
<dbReference type="SUPFAM" id="SSF50494">
    <property type="entry name" value="Trypsin-like serine proteases"/>
    <property type="match status" value="1"/>
</dbReference>
<dbReference type="InterPro" id="IPR051201">
    <property type="entry name" value="Chloro_Bact_Ser_Proteases"/>
</dbReference>
<evidence type="ECO:0000259" key="4">
    <source>
        <dbReference type="Pfam" id="PF13180"/>
    </source>
</evidence>
<dbReference type="OrthoDB" id="350578at2157"/>
<dbReference type="PANTHER" id="PTHR43343:SF3">
    <property type="entry name" value="PROTEASE DO-LIKE 8, CHLOROPLASTIC"/>
    <property type="match status" value="1"/>
</dbReference>
<dbReference type="Gene3D" id="2.40.10.10">
    <property type="entry name" value="Trypsin-like serine proteases"/>
    <property type="match status" value="2"/>
</dbReference>
<sequence length="380" mass="39399">MGSEQLTRRRLLAAATGVAAGVAGCNTPRSGTPDSGNVSNPKATELLNSTPESQSVYTDVYRQTIDSVVLIRVYADSRGRVGEGSGFVYDDGRYIVTNEHVVTDTRGAIFEPGTIFDDIRVQFTDGQWRTAEVVGTDAYSDLAVLEVPDVPASATPLSLIGGEVAIGQPVIAIGNPLGYTGSMTTGVVSGVDRSLPARNNFRIPDAIQTDAPVNPGNSGGPLVTLDGEVAGVINSGGGDNIGFAISAALTNRVVPSLIETGDYQHSFMGVSLTSVTPLIAEAEGLSDADGVYIADVRPDSPSSGVLQGSSGNTTIDGVRVPTGGDVVVGMGGQTIRSQEELSTYLALVTSPDDTIPVELIRDGRRMTVQLTLGERPAPYA</sequence>
<dbReference type="SUPFAM" id="SSF50156">
    <property type="entry name" value="PDZ domain-like"/>
    <property type="match status" value="1"/>
</dbReference>
<dbReference type="PRINTS" id="PR00834">
    <property type="entry name" value="PROTEASES2C"/>
</dbReference>
<gene>
    <name evidence="5" type="ORF">SAMN05216218_10857</name>
</gene>
<accession>A0A1G7MTH2</accession>
<dbReference type="STRING" id="660518.SAMN05216218_10857"/>
<dbReference type="InterPro" id="IPR009003">
    <property type="entry name" value="Peptidase_S1_PA"/>
</dbReference>
<dbReference type="Proteomes" id="UP000199076">
    <property type="component" value="Unassembled WGS sequence"/>
</dbReference>
<evidence type="ECO:0000313" key="5">
    <source>
        <dbReference type="EMBL" id="SDF64951.1"/>
    </source>
</evidence>
<dbReference type="InterPro" id="IPR001478">
    <property type="entry name" value="PDZ"/>
</dbReference>
<reference evidence="6" key="1">
    <citation type="submission" date="2016-10" db="EMBL/GenBank/DDBJ databases">
        <authorList>
            <person name="Varghese N."/>
            <person name="Submissions S."/>
        </authorList>
    </citation>
    <scope>NUCLEOTIDE SEQUENCE [LARGE SCALE GENOMIC DNA]</scope>
    <source>
        <strain evidence="6">IBRC-M 10760</strain>
    </source>
</reference>
<organism evidence="5 6">
    <name type="scientific">Halorientalis regularis</name>
    <dbReference type="NCBI Taxonomy" id="660518"/>
    <lineage>
        <taxon>Archaea</taxon>
        <taxon>Methanobacteriati</taxon>
        <taxon>Methanobacteriota</taxon>
        <taxon>Stenosarchaea group</taxon>
        <taxon>Halobacteria</taxon>
        <taxon>Halobacteriales</taxon>
        <taxon>Haloarculaceae</taxon>
        <taxon>Halorientalis</taxon>
    </lineage>
</organism>
<evidence type="ECO:0000313" key="6">
    <source>
        <dbReference type="Proteomes" id="UP000199076"/>
    </source>
</evidence>
<evidence type="ECO:0000256" key="1">
    <source>
        <dbReference type="ARBA" id="ARBA00010541"/>
    </source>
</evidence>
<dbReference type="Pfam" id="PF13365">
    <property type="entry name" value="Trypsin_2"/>
    <property type="match status" value="1"/>
</dbReference>
<name>A0A1G7MTH2_9EURY</name>
<evidence type="ECO:0000256" key="3">
    <source>
        <dbReference type="ARBA" id="ARBA00022801"/>
    </source>
</evidence>
<keyword evidence="6" id="KW-1185">Reference proteome</keyword>
<comment type="similarity">
    <text evidence="1">Belongs to the peptidase S1C family.</text>
</comment>
<proteinExistence type="inferred from homology"/>
<dbReference type="InterPro" id="IPR001940">
    <property type="entry name" value="Peptidase_S1C"/>
</dbReference>
<dbReference type="InterPro" id="IPR043504">
    <property type="entry name" value="Peptidase_S1_PA_chymotrypsin"/>
</dbReference>
<dbReference type="GO" id="GO:0004252">
    <property type="term" value="F:serine-type endopeptidase activity"/>
    <property type="evidence" value="ECO:0007669"/>
    <property type="project" value="InterPro"/>
</dbReference>
<dbReference type="RefSeq" id="WP_092692179.1">
    <property type="nucleotide sequence ID" value="NZ_FNBK01000008.1"/>
</dbReference>
<evidence type="ECO:0000256" key="2">
    <source>
        <dbReference type="ARBA" id="ARBA00022670"/>
    </source>
</evidence>
<dbReference type="Gene3D" id="2.30.42.10">
    <property type="match status" value="1"/>
</dbReference>
<dbReference type="InterPro" id="IPR036034">
    <property type="entry name" value="PDZ_sf"/>
</dbReference>
<dbReference type="PANTHER" id="PTHR43343">
    <property type="entry name" value="PEPTIDASE S12"/>
    <property type="match status" value="1"/>
</dbReference>
<dbReference type="GO" id="GO:0006508">
    <property type="term" value="P:proteolysis"/>
    <property type="evidence" value="ECO:0007669"/>
    <property type="project" value="UniProtKB-KW"/>
</dbReference>
<dbReference type="AlphaFoldDB" id="A0A1G7MTH2"/>